<dbReference type="InterPro" id="IPR036388">
    <property type="entry name" value="WH-like_DNA-bd_sf"/>
</dbReference>
<dbReference type="InterPro" id="IPR002514">
    <property type="entry name" value="Transposase_8"/>
</dbReference>
<proteinExistence type="predicted"/>
<organism evidence="1 2">
    <name type="scientific">Actinophytocola gossypii</name>
    <dbReference type="NCBI Taxonomy" id="2812003"/>
    <lineage>
        <taxon>Bacteria</taxon>
        <taxon>Bacillati</taxon>
        <taxon>Actinomycetota</taxon>
        <taxon>Actinomycetes</taxon>
        <taxon>Pseudonocardiales</taxon>
        <taxon>Pseudonocardiaceae</taxon>
    </lineage>
</organism>
<dbReference type="Gene3D" id="1.10.10.10">
    <property type="entry name" value="Winged helix-like DNA-binding domain superfamily/Winged helix DNA-binding domain"/>
    <property type="match status" value="1"/>
</dbReference>
<dbReference type="InterPro" id="IPR009057">
    <property type="entry name" value="Homeodomain-like_sf"/>
</dbReference>
<reference evidence="1 2" key="1">
    <citation type="submission" date="2021-02" db="EMBL/GenBank/DDBJ databases">
        <title>Actinophytocola xerophila sp. nov., isolated from soil of cotton cropping field.</title>
        <authorList>
            <person name="Huang R."/>
            <person name="Chen X."/>
            <person name="Ge X."/>
            <person name="Liu W."/>
        </authorList>
    </citation>
    <scope>NUCLEOTIDE SEQUENCE [LARGE SCALE GENOMIC DNA]</scope>
    <source>
        <strain evidence="1 2">S1-96</strain>
    </source>
</reference>
<dbReference type="RefSeq" id="WP_260193209.1">
    <property type="nucleotide sequence ID" value="NZ_JAFFZE010000015.1"/>
</dbReference>
<sequence>MAARRKYPDELRERATRLAVEARRDPASAGGAIKRIADQLGVHPEALRTWLKLALG</sequence>
<comment type="caution">
    <text evidence="1">The sequence shown here is derived from an EMBL/GenBank/DDBJ whole genome shotgun (WGS) entry which is preliminary data.</text>
</comment>
<dbReference type="SUPFAM" id="SSF46689">
    <property type="entry name" value="Homeodomain-like"/>
    <property type="match status" value="1"/>
</dbReference>
<dbReference type="Pfam" id="PF01527">
    <property type="entry name" value="HTH_Tnp_1"/>
    <property type="match status" value="1"/>
</dbReference>
<dbReference type="EMBL" id="JAFFZE010000015">
    <property type="protein sequence ID" value="MCT2585593.1"/>
    <property type="molecule type" value="Genomic_DNA"/>
</dbReference>
<evidence type="ECO:0000313" key="2">
    <source>
        <dbReference type="Proteomes" id="UP001156441"/>
    </source>
</evidence>
<gene>
    <name evidence="1" type="ORF">JT362_20960</name>
</gene>
<evidence type="ECO:0000313" key="1">
    <source>
        <dbReference type="EMBL" id="MCT2585593.1"/>
    </source>
</evidence>
<name>A0ABT2JCJ8_9PSEU</name>
<protein>
    <submittedName>
        <fullName evidence="1">Transposase</fullName>
    </submittedName>
</protein>
<dbReference type="Proteomes" id="UP001156441">
    <property type="component" value="Unassembled WGS sequence"/>
</dbReference>
<keyword evidence="2" id="KW-1185">Reference proteome</keyword>
<accession>A0ABT2JCJ8</accession>